<dbReference type="InterPro" id="IPR036873">
    <property type="entry name" value="Rhodanese-like_dom_sf"/>
</dbReference>
<dbReference type="InterPro" id="IPR050229">
    <property type="entry name" value="GlpE_sulfurtransferase"/>
</dbReference>
<feature type="domain" description="Rhodanese" evidence="2">
    <location>
        <begin position="245"/>
        <end position="315"/>
    </location>
</feature>
<name>A0A3D9RQI7_9FLAO</name>
<accession>A0A3D9RQI7</accession>
<dbReference type="PROSITE" id="PS50206">
    <property type="entry name" value="RHODANESE_3"/>
    <property type="match status" value="2"/>
</dbReference>
<dbReference type="OrthoDB" id="1450994at2"/>
<dbReference type="RefSeq" id="WP_115880118.1">
    <property type="nucleotide sequence ID" value="NZ_QTTQ01000010.1"/>
</dbReference>
<organism evidence="3 4">
    <name type="scientific">Lutibacter oceani</name>
    <dbReference type="NCBI Taxonomy" id="1853311"/>
    <lineage>
        <taxon>Bacteria</taxon>
        <taxon>Pseudomonadati</taxon>
        <taxon>Bacteroidota</taxon>
        <taxon>Flavobacteriia</taxon>
        <taxon>Flavobacteriales</taxon>
        <taxon>Flavobacteriaceae</taxon>
        <taxon>Lutibacter</taxon>
    </lineage>
</organism>
<dbReference type="Gene3D" id="3.40.250.10">
    <property type="entry name" value="Rhodanese-like domain"/>
    <property type="match status" value="2"/>
</dbReference>
<proteinExistence type="predicted"/>
<dbReference type="Proteomes" id="UP000256429">
    <property type="component" value="Unassembled WGS sequence"/>
</dbReference>
<evidence type="ECO:0000313" key="3">
    <source>
        <dbReference type="EMBL" id="REE82180.1"/>
    </source>
</evidence>
<evidence type="ECO:0000259" key="2">
    <source>
        <dbReference type="PROSITE" id="PS50206"/>
    </source>
</evidence>
<keyword evidence="1" id="KW-0732">Signal</keyword>
<gene>
    <name evidence="3" type="ORF">BX611_1726</name>
</gene>
<dbReference type="Pfam" id="PF00581">
    <property type="entry name" value="Rhodanese"/>
    <property type="match status" value="2"/>
</dbReference>
<keyword evidence="3" id="KW-0808">Transferase</keyword>
<dbReference type="SMART" id="SM00450">
    <property type="entry name" value="RHOD"/>
    <property type="match status" value="2"/>
</dbReference>
<protein>
    <submittedName>
        <fullName evidence="3">Rhodanese-related sulfurtransferase</fullName>
    </submittedName>
</protein>
<dbReference type="SUPFAM" id="SSF52821">
    <property type="entry name" value="Rhodanese/Cell cycle control phosphatase"/>
    <property type="match status" value="2"/>
</dbReference>
<keyword evidence="4" id="KW-1185">Reference proteome</keyword>
<feature type="chain" id="PRO_5017792411" evidence="1">
    <location>
        <begin position="20"/>
        <end position="333"/>
    </location>
</feature>
<dbReference type="EMBL" id="QTTQ01000010">
    <property type="protein sequence ID" value="REE82180.1"/>
    <property type="molecule type" value="Genomic_DNA"/>
</dbReference>
<dbReference type="CDD" id="cd00158">
    <property type="entry name" value="RHOD"/>
    <property type="match status" value="2"/>
</dbReference>
<evidence type="ECO:0000256" key="1">
    <source>
        <dbReference type="SAM" id="SignalP"/>
    </source>
</evidence>
<dbReference type="PROSITE" id="PS51257">
    <property type="entry name" value="PROKAR_LIPOPROTEIN"/>
    <property type="match status" value="1"/>
</dbReference>
<dbReference type="PANTHER" id="PTHR43031">
    <property type="entry name" value="FAD-DEPENDENT OXIDOREDUCTASE"/>
    <property type="match status" value="1"/>
</dbReference>
<comment type="caution">
    <text evidence="3">The sequence shown here is derived from an EMBL/GenBank/DDBJ whole genome shotgun (WGS) entry which is preliminary data.</text>
</comment>
<dbReference type="InterPro" id="IPR001763">
    <property type="entry name" value="Rhodanese-like_dom"/>
</dbReference>
<dbReference type="PANTHER" id="PTHR43031:SF1">
    <property type="entry name" value="PYRIDINE NUCLEOTIDE-DISULPHIDE OXIDOREDUCTASE"/>
    <property type="match status" value="1"/>
</dbReference>
<reference evidence="3 4" key="1">
    <citation type="submission" date="2018-08" db="EMBL/GenBank/DDBJ databases">
        <title>Genomic Encyclopedia of Type Strains, Phase III (KMG-III): the genomes of soil and plant-associated and newly described type strains.</title>
        <authorList>
            <person name="Whitman W."/>
        </authorList>
    </citation>
    <scope>NUCLEOTIDE SEQUENCE [LARGE SCALE GENOMIC DNA]</scope>
    <source>
        <strain evidence="3 4">325-5</strain>
    </source>
</reference>
<feature type="domain" description="Rhodanese" evidence="2">
    <location>
        <begin position="76"/>
        <end position="162"/>
    </location>
</feature>
<sequence length="333" mass="35702">MKKLSIFFIALFLVPTLFLTSCDKGDDTLIDATPSFTLMKDYVINNNLDINKIITNADGEKFVAGPPATAADVPAYIAKYTILDIRSSDAFKAGHIEGAKNITFANILTEAAAASKPILMVCYTGQTACYATALMRMYGYSHTQALKWGMSGWNATTAGPWNGKIGANEADGHANWTYGGAPTNNVFTDPVISTLSTDGSIIFKSRVEAAVAAGFKTATGTDVLSNPTNYFINNYFSEADYSAFGHINGANRILPLTLADNSYKGIDPNAKVVTYCYTGQTSAIVTACLNVLGYDAYSLTFGMNGMFNTNTAWASNQWGADSKPKDLPLISDN</sequence>
<dbReference type="GO" id="GO:0016740">
    <property type="term" value="F:transferase activity"/>
    <property type="evidence" value="ECO:0007669"/>
    <property type="project" value="UniProtKB-KW"/>
</dbReference>
<dbReference type="AlphaFoldDB" id="A0A3D9RQI7"/>
<feature type="signal peptide" evidence="1">
    <location>
        <begin position="1"/>
        <end position="19"/>
    </location>
</feature>
<evidence type="ECO:0000313" key="4">
    <source>
        <dbReference type="Proteomes" id="UP000256429"/>
    </source>
</evidence>